<gene>
    <name evidence="3" type="ORF">TrRE_jg6280</name>
</gene>
<dbReference type="InterPro" id="IPR011009">
    <property type="entry name" value="Kinase-like_dom_sf"/>
</dbReference>
<dbReference type="Proteomes" id="UP001165082">
    <property type="component" value="Unassembled WGS sequence"/>
</dbReference>
<dbReference type="PRINTS" id="PR00109">
    <property type="entry name" value="TYRKINASE"/>
</dbReference>
<dbReference type="InterPro" id="IPR008271">
    <property type="entry name" value="Ser/Thr_kinase_AS"/>
</dbReference>
<feature type="compositionally biased region" description="Low complexity" evidence="1">
    <location>
        <begin position="517"/>
        <end position="530"/>
    </location>
</feature>
<reference evidence="3" key="1">
    <citation type="submission" date="2022-07" db="EMBL/GenBank/DDBJ databases">
        <title>Genome analysis of Parmales, a sister group of diatoms, reveals the evolutionary specialization of diatoms from phago-mixotrophs to photoautotrophs.</title>
        <authorList>
            <person name="Ban H."/>
            <person name="Sato S."/>
            <person name="Yoshikawa S."/>
            <person name="Kazumasa Y."/>
            <person name="Nakamura Y."/>
            <person name="Ichinomiya M."/>
            <person name="Saitoh K."/>
            <person name="Sato N."/>
            <person name="Blanc-Mathieu R."/>
            <person name="Endo H."/>
            <person name="Kuwata A."/>
            <person name="Ogata H."/>
        </authorList>
    </citation>
    <scope>NUCLEOTIDE SEQUENCE</scope>
</reference>
<dbReference type="EMBL" id="BRXZ01000606">
    <property type="protein sequence ID" value="GMH48534.1"/>
    <property type="molecule type" value="Genomic_DNA"/>
</dbReference>
<dbReference type="GO" id="GO:0005524">
    <property type="term" value="F:ATP binding"/>
    <property type="evidence" value="ECO:0007669"/>
    <property type="project" value="InterPro"/>
</dbReference>
<feature type="region of interest" description="Disordered" evidence="1">
    <location>
        <begin position="640"/>
        <end position="674"/>
    </location>
</feature>
<evidence type="ECO:0000313" key="4">
    <source>
        <dbReference type="Proteomes" id="UP001165082"/>
    </source>
</evidence>
<feature type="domain" description="Protein kinase" evidence="2">
    <location>
        <begin position="218"/>
        <end position="480"/>
    </location>
</feature>
<evidence type="ECO:0000259" key="2">
    <source>
        <dbReference type="PROSITE" id="PS50011"/>
    </source>
</evidence>
<dbReference type="SUPFAM" id="SSF56112">
    <property type="entry name" value="Protein kinase-like (PK-like)"/>
    <property type="match status" value="1"/>
</dbReference>
<dbReference type="Pfam" id="PF07714">
    <property type="entry name" value="PK_Tyr_Ser-Thr"/>
    <property type="match status" value="1"/>
</dbReference>
<dbReference type="Gene3D" id="1.10.510.10">
    <property type="entry name" value="Transferase(Phosphotransferase) domain 1"/>
    <property type="match status" value="1"/>
</dbReference>
<keyword evidence="4" id="KW-1185">Reference proteome</keyword>
<sequence>MKFNSMISQGKAFLRGAVKGMAAVAETGVLEGVPIVSNILSGAQLINDTLEGKEEADDSLAEVKATVELVSPIVVKIAGATDKVGDAGLTNNLKAVSDVLEELWEHVDTYVKKGDFIKYATAGSNTSTFTEDLDTLRKALDILSFTLTGETFVAVLRTEGKVDDIALGVHTTQQAVYGIAASQQIIGDQINALGAKKTVQERRVSRNLAMEIDDRNVVLEDTPFANGSFGDVYLAVYERQTVVAKVISLKNVAPNALEATKKEYMKEVALMGELRSQNIVRIIGAITRPTELVILMEFCEGGDLRGLLDRALVGEAEFDHINQSNMLLQVSYGMRFLHEKSIIHGDFKSLNILIDRLGIGKVADFGKSRSNSMSSSMSAGSGIGTHGWAAPEVIEGGLRALSLKADVYAFGIVMWECITKKRPWDGKTDGQIIKAIMKEQRPEVDESMDKDLRPLMELCWSEDPKVRPHFDVIVKKLEAITPPKVQGMLSSGTSFDGASLPDRVRSEVSNAKAFDTPGPSSSPSSPTKSPAGGRKQRTAAHQLALEIWASIMAEAGGSDEDASERPWDDDLVTAIESELLGGEDMTQSQNAALRGALTKGSNIIKLNLWKKFVTKWQKNKEYAEDFVRYLSTLEVSTEVAAKEDARASRTPNGKSRLKTWKTGSEKPSRQKTLN</sequence>
<dbReference type="InterPro" id="IPR036537">
    <property type="entry name" value="Adaptor_Cbl_N_dom_sf"/>
</dbReference>
<dbReference type="InterPro" id="IPR051681">
    <property type="entry name" value="Ser/Thr_Kinases-Pseudokinases"/>
</dbReference>
<comment type="caution">
    <text evidence="3">The sequence shown here is derived from an EMBL/GenBank/DDBJ whole genome shotgun (WGS) entry which is preliminary data.</text>
</comment>
<dbReference type="PROSITE" id="PS00108">
    <property type="entry name" value="PROTEIN_KINASE_ST"/>
    <property type="match status" value="1"/>
</dbReference>
<evidence type="ECO:0000256" key="1">
    <source>
        <dbReference type="SAM" id="MobiDB-lite"/>
    </source>
</evidence>
<accession>A0A9W6ZDG6</accession>
<dbReference type="GO" id="GO:0004674">
    <property type="term" value="F:protein serine/threonine kinase activity"/>
    <property type="evidence" value="ECO:0007669"/>
    <property type="project" value="TreeGrafter"/>
</dbReference>
<dbReference type="PANTHER" id="PTHR44329">
    <property type="entry name" value="SERINE/THREONINE-PROTEIN KINASE TNNI3K-RELATED"/>
    <property type="match status" value="1"/>
</dbReference>
<dbReference type="GO" id="GO:0007166">
    <property type="term" value="P:cell surface receptor signaling pathway"/>
    <property type="evidence" value="ECO:0007669"/>
    <property type="project" value="InterPro"/>
</dbReference>
<evidence type="ECO:0000313" key="3">
    <source>
        <dbReference type="EMBL" id="GMH48534.1"/>
    </source>
</evidence>
<dbReference type="AlphaFoldDB" id="A0A9W6ZDG6"/>
<dbReference type="Gene3D" id="1.20.930.20">
    <property type="entry name" value="Adaptor protein Cbl, N-terminal domain"/>
    <property type="match status" value="1"/>
</dbReference>
<protein>
    <recommendedName>
        <fullName evidence="2">Protein kinase domain-containing protein</fullName>
    </recommendedName>
</protein>
<organism evidence="3 4">
    <name type="scientific">Triparma retinervis</name>
    <dbReference type="NCBI Taxonomy" id="2557542"/>
    <lineage>
        <taxon>Eukaryota</taxon>
        <taxon>Sar</taxon>
        <taxon>Stramenopiles</taxon>
        <taxon>Ochrophyta</taxon>
        <taxon>Bolidophyceae</taxon>
        <taxon>Parmales</taxon>
        <taxon>Triparmaceae</taxon>
        <taxon>Triparma</taxon>
    </lineage>
</organism>
<dbReference type="InterPro" id="IPR001245">
    <property type="entry name" value="Ser-Thr/Tyr_kinase_cat_dom"/>
</dbReference>
<proteinExistence type="predicted"/>
<dbReference type="InterPro" id="IPR000719">
    <property type="entry name" value="Prot_kinase_dom"/>
</dbReference>
<name>A0A9W6ZDG6_9STRA</name>
<dbReference type="OrthoDB" id="204797at2759"/>
<dbReference type="PROSITE" id="PS50011">
    <property type="entry name" value="PROTEIN_KINASE_DOM"/>
    <property type="match status" value="1"/>
</dbReference>
<feature type="region of interest" description="Disordered" evidence="1">
    <location>
        <begin position="485"/>
        <end position="537"/>
    </location>
</feature>